<dbReference type="NCBIfam" id="TIGR00619">
    <property type="entry name" value="sbcd"/>
    <property type="match status" value="1"/>
</dbReference>
<dbReference type="InterPro" id="IPR026843">
    <property type="entry name" value="SbcD_C"/>
</dbReference>
<dbReference type="InterPro" id="IPR004843">
    <property type="entry name" value="Calcineurin-like_PHP"/>
</dbReference>
<dbReference type="CDD" id="cd00840">
    <property type="entry name" value="MPP_Mre11_N"/>
    <property type="match status" value="1"/>
</dbReference>
<protein>
    <recommendedName>
        <fullName evidence="3 7">Nuclease SbcCD subunit D</fullName>
    </recommendedName>
</protein>
<evidence type="ECO:0000256" key="7">
    <source>
        <dbReference type="RuleBase" id="RU363069"/>
    </source>
</evidence>
<keyword evidence="11" id="KW-1185">Reference proteome</keyword>
<dbReference type="GO" id="GO:0006310">
    <property type="term" value="P:DNA recombination"/>
    <property type="evidence" value="ECO:0007669"/>
    <property type="project" value="UniProtKB-KW"/>
</dbReference>
<dbReference type="EMBL" id="LM995447">
    <property type="protein sequence ID" value="CDZ24910.1"/>
    <property type="molecule type" value="Genomic_DNA"/>
</dbReference>
<dbReference type="GO" id="GO:0008408">
    <property type="term" value="F:3'-5' exonuclease activity"/>
    <property type="evidence" value="ECO:0007669"/>
    <property type="project" value="InterPro"/>
</dbReference>
<evidence type="ECO:0000256" key="6">
    <source>
        <dbReference type="ARBA" id="ARBA00022839"/>
    </source>
</evidence>
<evidence type="ECO:0000313" key="11">
    <source>
        <dbReference type="Proteomes" id="UP000032431"/>
    </source>
</evidence>
<gene>
    <name evidence="7" type="primary">sbcD</name>
    <name evidence="10" type="ORF">CCDG5_1812</name>
</gene>
<dbReference type="AlphaFoldDB" id="A0A078KUS3"/>
<keyword evidence="7" id="KW-0233">DNA recombination</keyword>
<comment type="function">
    <text evidence="7">SbcCD cleaves DNA hairpin structures. These structures can inhibit DNA replication and are intermediates in certain DNA recombination reactions. The complex acts as a 3'-&gt;5' double strand exonuclease that can open hairpins. It also has a 5' single-strand endonuclease activity.</text>
</comment>
<evidence type="ECO:0000259" key="9">
    <source>
        <dbReference type="Pfam" id="PF12320"/>
    </source>
</evidence>
<feature type="domain" description="Nuclease SbcCD subunit D C-terminal" evidence="9">
    <location>
        <begin position="263"/>
        <end position="354"/>
    </location>
</feature>
<evidence type="ECO:0000256" key="1">
    <source>
        <dbReference type="ARBA" id="ARBA00010555"/>
    </source>
</evidence>
<dbReference type="PANTHER" id="PTHR30337:SF0">
    <property type="entry name" value="NUCLEASE SBCCD SUBUNIT D"/>
    <property type="match status" value="1"/>
</dbReference>
<comment type="subunit">
    <text evidence="2 7">Heterodimer of SbcC and SbcD.</text>
</comment>
<reference evidence="11" key="1">
    <citation type="submission" date="2014-07" db="EMBL/GenBank/DDBJ databases">
        <authorList>
            <person name="Wibberg D."/>
        </authorList>
    </citation>
    <scope>NUCLEOTIDE SEQUENCE [LARGE SCALE GENOMIC DNA]</scope>
    <source>
        <strain evidence="11">DG5</strain>
    </source>
</reference>
<evidence type="ECO:0000256" key="2">
    <source>
        <dbReference type="ARBA" id="ARBA00011322"/>
    </source>
</evidence>
<dbReference type="HOGENOM" id="CLU_038045_0_1_9"/>
<keyword evidence="5 7" id="KW-0378">Hydrolase</keyword>
<comment type="similarity">
    <text evidence="1 7">Belongs to the SbcD family.</text>
</comment>
<evidence type="ECO:0000313" key="10">
    <source>
        <dbReference type="EMBL" id="CDZ24910.1"/>
    </source>
</evidence>
<dbReference type="Gene3D" id="3.60.21.10">
    <property type="match status" value="1"/>
</dbReference>
<name>A0A078KUS3_9FIRM</name>
<evidence type="ECO:0000256" key="4">
    <source>
        <dbReference type="ARBA" id="ARBA00022722"/>
    </source>
</evidence>
<dbReference type="Proteomes" id="UP000032431">
    <property type="component" value="Chromosome I"/>
</dbReference>
<evidence type="ECO:0000256" key="5">
    <source>
        <dbReference type="ARBA" id="ARBA00022801"/>
    </source>
</evidence>
<evidence type="ECO:0000259" key="8">
    <source>
        <dbReference type="Pfam" id="PF00149"/>
    </source>
</evidence>
<keyword evidence="7" id="KW-0255">Endonuclease</keyword>
<dbReference type="InterPro" id="IPR004593">
    <property type="entry name" value="SbcD"/>
</dbReference>
<keyword evidence="7" id="KW-0235">DNA replication</keyword>
<dbReference type="InterPro" id="IPR050535">
    <property type="entry name" value="DNA_Repair-Maintenance_Comp"/>
</dbReference>
<dbReference type="KEGG" id="ccel:CCDG5_1812"/>
<organism evidence="10 11">
    <name type="scientific">[Clostridium] cellulosi</name>
    <dbReference type="NCBI Taxonomy" id="29343"/>
    <lineage>
        <taxon>Bacteria</taxon>
        <taxon>Bacillati</taxon>
        <taxon>Bacillota</taxon>
        <taxon>Clostridia</taxon>
        <taxon>Eubacteriales</taxon>
        <taxon>Oscillospiraceae</taxon>
        <taxon>Oscillospiraceae incertae sedis</taxon>
    </lineage>
</organism>
<dbReference type="SUPFAM" id="SSF56300">
    <property type="entry name" value="Metallo-dependent phosphatases"/>
    <property type="match status" value="1"/>
</dbReference>
<dbReference type="Pfam" id="PF12320">
    <property type="entry name" value="SbcD_C"/>
    <property type="match status" value="1"/>
</dbReference>
<dbReference type="GO" id="GO:0004519">
    <property type="term" value="F:endonuclease activity"/>
    <property type="evidence" value="ECO:0007669"/>
    <property type="project" value="UniProtKB-KW"/>
</dbReference>
<sequence length="379" mass="42172">MKILHTSDWHLGKTVMGRSMLPEQEYFIDNVLLPVLDEERPDALIIAGDIFDRQVPPAEAVKLFSRTVKEICLTRRIKTAVIAGNHDGADRLAVYAELLRPQGLYISARPFDTDPILIEDKDTAVYIHLLPYFDAAIARDILARDDIRGQNAAFAAVMEQIKPVNGAVNVLVAHCFAAGGVTCESESPLSVGGSDEVDPSLFDKFDYVALGHLHGPQRSGKNGAYSGSPLKYSFDEEHQKKSLVLLDIKDGTIERRLIPIKPLHDMRTITGTIKDIIGAAQKDSNRDDFIYANLLDTRPVFEPMALLREHYPNVLGLHPGWLDLTAGDGDRESLKQNLRTGSGDKLLFEEFLRQVCGIEPKEDELRVFDELMEKAGDEV</sequence>
<dbReference type="GO" id="GO:0006260">
    <property type="term" value="P:DNA replication"/>
    <property type="evidence" value="ECO:0007669"/>
    <property type="project" value="UniProtKB-KW"/>
</dbReference>
<keyword evidence="4 7" id="KW-0540">Nuclease</keyword>
<proteinExistence type="inferred from homology"/>
<feature type="domain" description="Calcineurin-like phosphoesterase" evidence="8">
    <location>
        <begin position="1"/>
        <end position="215"/>
    </location>
</feature>
<dbReference type="PANTHER" id="PTHR30337">
    <property type="entry name" value="COMPONENT OF ATP-DEPENDENT DSDNA EXONUCLEASE"/>
    <property type="match status" value="1"/>
</dbReference>
<dbReference type="PATRIC" id="fig|29343.3.peg.1902"/>
<accession>A0A078KUS3</accession>
<keyword evidence="6 7" id="KW-0269">Exonuclease</keyword>
<dbReference type="InterPro" id="IPR041796">
    <property type="entry name" value="Mre11_N"/>
</dbReference>
<dbReference type="STRING" id="29343.CCDG5_1812"/>
<evidence type="ECO:0000256" key="3">
    <source>
        <dbReference type="ARBA" id="ARBA00013365"/>
    </source>
</evidence>
<dbReference type="Pfam" id="PF00149">
    <property type="entry name" value="Metallophos"/>
    <property type="match status" value="1"/>
</dbReference>
<dbReference type="InterPro" id="IPR029052">
    <property type="entry name" value="Metallo-depent_PP-like"/>
</dbReference>